<dbReference type="GO" id="GO:1990481">
    <property type="term" value="P:mRNA pseudouridine synthesis"/>
    <property type="evidence" value="ECO:0007669"/>
    <property type="project" value="TreeGrafter"/>
</dbReference>
<feature type="compositionally biased region" description="Polar residues" evidence="14">
    <location>
        <begin position="1"/>
        <end position="14"/>
    </location>
</feature>
<evidence type="ECO:0000256" key="1">
    <source>
        <dbReference type="ARBA" id="ARBA00001166"/>
    </source>
</evidence>
<evidence type="ECO:0000256" key="4">
    <source>
        <dbReference type="ARBA" id="ARBA00009375"/>
    </source>
</evidence>
<gene>
    <name evidence="16" type="primary">PUS1</name>
    <name evidence="16" type="ORF">LOCC1_G004565</name>
</gene>
<name>A0A8H8RPI9_9HELO</name>
<reference evidence="16 17" key="1">
    <citation type="submission" date="2018-05" db="EMBL/GenBank/DDBJ databases">
        <title>Genome sequencing and assembly of the regulated plant pathogen Lachnellula willkommii and related sister species for the development of diagnostic species identification markers.</title>
        <authorList>
            <person name="Giroux E."/>
            <person name="Bilodeau G."/>
        </authorList>
    </citation>
    <scope>NUCLEOTIDE SEQUENCE [LARGE SCALE GENOMIC DNA]</scope>
    <source>
        <strain evidence="16 17">CBS 160.35</strain>
    </source>
</reference>
<keyword evidence="8" id="KW-0539">Nucleus</keyword>
<evidence type="ECO:0000256" key="2">
    <source>
        <dbReference type="ARBA" id="ARBA00001832"/>
    </source>
</evidence>
<feature type="domain" description="Pseudouridine synthase I TruA alpha/beta" evidence="15">
    <location>
        <begin position="474"/>
        <end position="581"/>
    </location>
</feature>
<dbReference type="GO" id="GO:0009982">
    <property type="term" value="F:pseudouridine synthase activity"/>
    <property type="evidence" value="ECO:0007669"/>
    <property type="project" value="InterPro"/>
</dbReference>
<dbReference type="GO" id="GO:0006397">
    <property type="term" value="P:mRNA processing"/>
    <property type="evidence" value="ECO:0007669"/>
    <property type="project" value="UniProtKB-KW"/>
</dbReference>
<dbReference type="InterPro" id="IPR020103">
    <property type="entry name" value="PsdUridine_synth_cat_dom_sf"/>
</dbReference>
<dbReference type="InterPro" id="IPR020095">
    <property type="entry name" value="PsdUridine_synth_TruA_C"/>
</dbReference>
<feature type="compositionally biased region" description="Basic and acidic residues" evidence="14">
    <location>
        <begin position="341"/>
        <end position="373"/>
    </location>
</feature>
<dbReference type="Pfam" id="PF01416">
    <property type="entry name" value="PseudoU_synth_1"/>
    <property type="match status" value="1"/>
</dbReference>
<organism evidence="16 17">
    <name type="scientific">Lachnellula occidentalis</name>
    <dbReference type="NCBI Taxonomy" id="215460"/>
    <lineage>
        <taxon>Eukaryota</taxon>
        <taxon>Fungi</taxon>
        <taxon>Dikarya</taxon>
        <taxon>Ascomycota</taxon>
        <taxon>Pezizomycotina</taxon>
        <taxon>Leotiomycetes</taxon>
        <taxon>Helotiales</taxon>
        <taxon>Lachnaceae</taxon>
        <taxon>Lachnellula</taxon>
    </lineage>
</organism>
<evidence type="ECO:0000256" key="12">
    <source>
        <dbReference type="ARBA" id="ARBA00079072"/>
    </source>
</evidence>
<keyword evidence="6" id="KW-0819">tRNA processing</keyword>
<comment type="subcellular location">
    <subcellularLocation>
        <location evidence="3">Nucleus</location>
    </subcellularLocation>
</comment>
<dbReference type="InterPro" id="IPR020097">
    <property type="entry name" value="PsdUridine_synth_TruA_a/b_dom"/>
</dbReference>
<dbReference type="NCBIfam" id="TIGR00071">
    <property type="entry name" value="hisT_truA"/>
    <property type="match status" value="1"/>
</dbReference>
<feature type="compositionally biased region" description="Polar residues" evidence="14">
    <location>
        <begin position="374"/>
        <end position="387"/>
    </location>
</feature>
<keyword evidence="5" id="KW-0507">mRNA processing</keyword>
<comment type="function">
    <text evidence="10">Formation of pseudouridine at positions 27 and 28 in the anticodon stem and loop of transfer RNAs; at positions 34 and 36 of intron-containing precursor tRNA(Ile) and at position 35 in the intron-containing tRNA(Tyr). Catalyzes pseudouridylation at position 44 in U2 snRNA. Also catalyzes pseudouridylation of mRNAs.</text>
</comment>
<dbReference type="Gene3D" id="3.30.70.660">
    <property type="entry name" value="Pseudouridine synthase I, catalytic domain, C-terminal subdomain"/>
    <property type="match status" value="1"/>
</dbReference>
<comment type="catalytic activity">
    <reaction evidence="2">
        <text>uridine in snRNA = pseudouridine in snRNA</text>
        <dbReference type="Rhea" id="RHEA:51124"/>
        <dbReference type="Rhea" id="RHEA-COMP:12891"/>
        <dbReference type="Rhea" id="RHEA-COMP:12892"/>
        <dbReference type="ChEBI" id="CHEBI:65314"/>
        <dbReference type="ChEBI" id="CHEBI:65315"/>
    </reaction>
</comment>
<feature type="region of interest" description="Disordered" evidence="14">
    <location>
        <begin position="1"/>
        <end position="110"/>
    </location>
</feature>
<sequence>MADNPSSAASSKPEGSNEAHGNKRARSPSSGGRNHSEKRGRGDRGRGDRGRGRGDRGRGRGRGRDGDFGNKSGGRSKKGEMGRGEWKRARNDEKQEGKRQRTGEAGDYASTLFSKEEIEAEGRQPKRKVAVLIGYAGSGYKGMQINTQEKTIEGDIFKAFVAAGAIAKANADDPKKSSLVRCARTDKGVHAAGNVISLKLIVEDPEIVKKINDNLPPQIRIWGMERTNASFSCYQTCDSRWYEYLIPTFSFVPPHPKSYMGKKLVEYAEKEGVLEEWNARQADVADFWEKADEEFIKPILDELDPELRDAVMAEVHATEELPEGSKKKTKAAKSKAATASAKEEGETTKTEPETHPDAMEEDPKPQDELKPEENVTSGEAISTSTNDQKVEADVEKEDVIDPTLGEETSSAPTQDGNAVTSEPEALDTTTSEAAPSKSILTPHEAAVKRIKAAYINAKKAYRISAPRKARVQEALNTYIGTRNFHNYTIQKLFSDPSAKRVIRSFTVGAEPVYINDTEWLSLKVHGQSFMMHQIRKMVAMVALVVRCGTDLSVMRDSFGHAPISVPKAPGLGLLLERPVFDSYNEQAVTKFEREKIDFDKFKGPMEEFKQREIYDRIFREEERDHQFHAFFHHIDCFRTDFFLWVTAGGLAAAKQSKVRNEFLDADDDNEVDADGREG</sequence>
<dbReference type="EMBL" id="QGMI01000527">
    <property type="protein sequence ID" value="TVY39399.1"/>
    <property type="molecule type" value="Genomic_DNA"/>
</dbReference>
<dbReference type="PANTHER" id="PTHR11142:SF4">
    <property type="entry name" value="PSEUDOURIDYLATE SYNTHASE 1 HOMOLOG"/>
    <property type="match status" value="1"/>
</dbReference>
<dbReference type="Gene3D" id="3.30.70.580">
    <property type="entry name" value="Pseudouridine synthase I, catalytic domain, N-terminal subdomain"/>
    <property type="match status" value="1"/>
</dbReference>
<dbReference type="InterPro" id="IPR020094">
    <property type="entry name" value="TruA/RsuA/RluB/E/F_N"/>
</dbReference>
<feature type="compositionally biased region" description="Polar residues" evidence="14">
    <location>
        <begin position="406"/>
        <end position="420"/>
    </location>
</feature>
<evidence type="ECO:0000256" key="5">
    <source>
        <dbReference type="ARBA" id="ARBA00022664"/>
    </source>
</evidence>
<evidence type="ECO:0000256" key="14">
    <source>
        <dbReference type="SAM" id="MobiDB-lite"/>
    </source>
</evidence>
<feature type="compositionally biased region" description="Basic and acidic residues" evidence="14">
    <location>
        <begin position="77"/>
        <end position="104"/>
    </location>
</feature>
<dbReference type="GO" id="GO:0003723">
    <property type="term" value="F:RNA binding"/>
    <property type="evidence" value="ECO:0007669"/>
    <property type="project" value="InterPro"/>
</dbReference>
<dbReference type="Proteomes" id="UP000443090">
    <property type="component" value="Unassembled WGS sequence"/>
</dbReference>
<evidence type="ECO:0000256" key="9">
    <source>
        <dbReference type="ARBA" id="ARBA00036943"/>
    </source>
</evidence>
<proteinExistence type="inferred from homology"/>
<evidence type="ECO:0000313" key="17">
    <source>
        <dbReference type="Proteomes" id="UP000443090"/>
    </source>
</evidence>
<dbReference type="SUPFAM" id="SSF55120">
    <property type="entry name" value="Pseudouridine synthase"/>
    <property type="match status" value="1"/>
</dbReference>
<comment type="similarity">
    <text evidence="4">Belongs to the tRNA pseudouridine synthase TruA family.</text>
</comment>
<dbReference type="FunFam" id="3.30.70.580:FF:000002">
    <property type="entry name" value="tRNA pseudouridine synthase"/>
    <property type="match status" value="1"/>
</dbReference>
<evidence type="ECO:0000256" key="13">
    <source>
        <dbReference type="ARBA" id="ARBA00080858"/>
    </source>
</evidence>
<comment type="caution">
    <text evidence="16">The sequence shown here is derived from an EMBL/GenBank/DDBJ whole genome shotgun (WGS) entry which is preliminary data.</text>
</comment>
<dbReference type="GO" id="GO:0031120">
    <property type="term" value="P:snRNA pseudouridine synthesis"/>
    <property type="evidence" value="ECO:0007669"/>
    <property type="project" value="UniProtKB-ARBA"/>
</dbReference>
<dbReference type="PANTHER" id="PTHR11142">
    <property type="entry name" value="PSEUDOURIDYLATE SYNTHASE"/>
    <property type="match status" value="1"/>
</dbReference>
<evidence type="ECO:0000256" key="7">
    <source>
        <dbReference type="ARBA" id="ARBA00023235"/>
    </source>
</evidence>
<evidence type="ECO:0000313" key="16">
    <source>
        <dbReference type="EMBL" id="TVY39399.1"/>
    </source>
</evidence>
<dbReference type="AlphaFoldDB" id="A0A8H8RPI9"/>
<comment type="catalytic activity">
    <reaction evidence="1">
        <text>a uridine in mRNA = a pseudouridine in mRNA</text>
        <dbReference type="Rhea" id="RHEA:56644"/>
        <dbReference type="Rhea" id="RHEA-COMP:14658"/>
        <dbReference type="Rhea" id="RHEA-COMP:14659"/>
        <dbReference type="ChEBI" id="CHEBI:65314"/>
        <dbReference type="ChEBI" id="CHEBI:65315"/>
    </reaction>
</comment>
<dbReference type="InterPro" id="IPR001406">
    <property type="entry name" value="PsdUridine_synth_TruA"/>
</dbReference>
<dbReference type="OrthoDB" id="10256309at2759"/>
<feature type="compositionally biased region" description="Basic and acidic residues" evidence="14">
    <location>
        <begin position="34"/>
        <end position="68"/>
    </location>
</feature>
<evidence type="ECO:0000259" key="15">
    <source>
        <dbReference type="Pfam" id="PF01416"/>
    </source>
</evidence>
<dbReference type="GO" id="GO:0005634">
    <property type="term" value="C:nucleus"/>
    <property type="evidence" value="ECO:0007669"/>
    <property type="project" value="UniProtKB-SubCell"/>
</dbReference>
<feature type="region of interest" description="Disordered" evidence="14">
    <location>
        <begin position="318"/>
        <end position="438"/>
    </location>
</feature>
<evidence type="ECO:0000256" key="10">
    <source>
        <dbReference type="ARBA" id="ARBA00053072"/>
    </source>
</evidence>
<feature type="compositionally biased region" description="Basic and acidic residues" evidence="14">
    <location>
        <begin position="388"/>
        <end position="399"/>
    </location>
</feature>
<dbReference type="GO" id="GO:0031119">
    <property type="term" value="P:tRNA pseudouridine synthesis"/>
    <property type="evidence" value="ECO:0007669"/>
    <property type="project" value="UniProtKB-ARBA"/>
</dbReference>
<comment type="catalytic activity">
    <reaction evidence="9">
        <text>a uridine in tRNA = a pseudouridine in tRNA</text>
        <dbReference type="Rhea" id="RHEA:54572"/>
        <dbReference type="Rhea" id="RHEA-COMP:13339"/>
        <dbReference type="Rhea" id="RHEA-COMP:13934"/>
        <dbReference type="ChEBI" id="CHEBI:65314"/>
        <dbReference type="ChEBI" id="CHEBI:65315"/>
    </reaction>
</comment>
<protein>
    <recommendedName>
        <fullName evidence="11">tRNA pseudouridine synthase 1</fullName>
    </recommendedName>
    <alternativeName>
        <fullName evidence="12">tRNA pseudouridylate synthase 1</fullName>
    </alternativeName>
    <alternativeName>
        <fullName evidence="13">tRNA-uridine isomerase 1</fullName>
    </alternativeName>
</protein>
<keyword evidence="17" id="KW-1185">Reference proteome</keyword>
<accession>A0A8H8RPI9</accession>
<keyword evidence="7" id="KW-0413">Isomerase</keyword>
<evidence type="ECO:0000256" key="3">
    <source>
        <dbReference type="ARBA" id="ARBA00004123"/>
    </source>
</evidence>
<evidence type="ECO:0000256" key="11">
    <source>
        <dbReference type="ARBA" id="ARBA00073968"/>
    </source>
</evidence>
<dbReference type="FunFam" id="3.30.70.660:FF:000002">
    <property type="entry name" value="tRNA pseudouridine synthase"/>
    <property type="match status" value="1"/>
</dbReference>
<evidence type="ECO:0000256" key="8">
    <source>
        <dbReference type="ARBA" id="ARBA00023242"/>
    </source>
</evidence>
<evidence type="ECO:0000256" key="6">
    <source>
        <dbReference type="ARBA" id="ARBA00022694"/>
    </source>
</evidence>